<dbReference type="FunFam" id="3.40.980.10:FF:000006">
    <property type="entry name" value="Molybdenum cofactor biosynthesis protein B"/>
    <property type="match status" value="1"/>
</dbReference>
<gene>
    <name evidence="8" type="ORF">caldi_05520</name>
</gene>
<evidence type="ECO:0000256" key="2">
    <source>
        <dbReference type="ARBA" id="ARBA00005046"/>
    </source>
</evidence>
<protein>
    <recommendedName>
        <fullName evidence="4 6">Molybdenum cofactor biosynthesis protein B</fullName>
    </recommendedName>
</protein>
<dbReference type="InterPro" id="IPR036425">
    <property type="entry name" value="MoaB/Mog-like_dom_sf"/>
</dbReference>
<organism evidence="8 9">
    <name type="scientific">Caldinitratiruptor microaerophilus</name>
    <dbReference type="NCBI Taxonomy" id="671077"/>
    <lineage>
        <taxon>Bacteria</taxon>
        <taxon>Bacillati</taxon>
        <taxon>Bacillota</taxon>
        <taxon>Clostridia</taxon>
        <taxon>Eubacteriales</taxon>
        <taxon>Symbiobacteriaceae</taxon>
        <taxon>Caldinitratiruptor</taxon>
    </lineage>
</organism>
<dbReference type="NCBIfam" id="TIGR00177">
    <property type="entry name" value="molyb_syn"/>
    <property type="match status" value="1"/>
</dbReference>
<evidence type="ECO:0000256" key="1">
    <source>
        <dbReference type="ARBA" id="ARBA00003487"/>
    </source>
</evidence>
<dbReference type="GO" id="GO:0006777">
    <property type="term" value="P:Mo-molybdopterin cofactor biosynthetic process"/>
    <property type="evidence" value="ECO:0007669"/>
    <property type="project" value="UniProtKB-UniRule"/>
</dbReference>
<dbReference type="EMBL" id="AP025628">
    <property type="protein sequence ID" value="BDG59462.1"/>
    <property type="molecule type" value="Genomic_DNA"/>
</dbReference>
<dbReference type="KEGG" id="cmic:caldi_05520"/>
<dbReference type="InterPro" id="IPR001453">
    <property type="entry name" value="MoaB/Mog_dom"/>
</dbReference>
<evidence type="ECO:0000259" key="7">
    <source>
        <dbReference type="SMART" id="SM00852"/>
    </source>
</evidence>
<dbReference type="Proteomes" id="UP001163687">
    <property type="component" value="Chromosome"/>
</dbReference>
<evidence type="ECO:0000256" key="5">
    <source>
        <dbReference type="ARBA" id="ARBA00023150"/>
    </source>
</evidence>
<evidence type="ECO:0000313" key="9">
    <source>
        <dbReference type="Proteomes" id="UP001163687"/>
    </source>
</evidence>
<dbReference type="SUPFAM" id="SSF53218">
    <property type="entry name" value="Molybdenum cofactor biosynthesis proteins"/>
    <property type="match status" value="1"/>
</dbReference>
<feature type="domain" description="MoaB/Mog" evidence="7">
    <location>
        <begin position="19"/>
        <end position="163"/>
    </location>
</feature>
<keyword evidence="5 6" id="KW-0501">Molybdenum cofactor biosynthesis</keyword>
<dbReference type="RefSeq" id="WP_264843588.1">
    <property type="nucleotide sequence ID" value="NZ_AP025628.1"/>
</dbReference>
<dbReference type="CDD" id="cd00886">
    <property type="entry name" value="MogA_MoaB"/>
    <property type="match status" value="1"/>
</dbReference>
<proteinExistence type="inferred from homology"/>
<evidence type="ECO:0000256" key="6">
    <source>
        <dbReference type="PIRNR" id="PIRNR006443"/>
    </source>
</evidence>
<comment type="similarity">
    <text evidence="3 6">Belongs to the MoaB/Mog family.</text>
</comment>
<sequence length="170" mass="18507">MGVEDHKKAARDVGTLVAAMLTVSDTRTADTDESGRIAMELIRQAGHEVGHYAIVRNEPLEVRTEVLRLVAEGRVDFIITSGGTGVSPRDQTIEALRPLFQKELEGFGELFRLLSFQEVGTAALLSRATAGTLGRAVLFCLPGSKAAVRLAVERLILPEIRHLIAQHRKA</sequence>
<dbReference type="SMART" id="SM00852">
    <property type="entry name" value="MoCF_biosynth"/>
    <property type="match status" value="1"/>
</dbReference>
<comment type="function">
    <text evidence="1 6">May be involved in the biosynthesis of molybdopterin.</text>
</comment>
<name>A0AA35CI79_9FIRM</name>
<dbReference type="AlphaFoldDB" id="A0AA35CI79"/>
<reference evidence="8" key="1">
    <citation type="submission" date="2022-03" db="EMBL/GenBank/DDBJ databases">
        <title>Complete genome sequence of Caldinitratiruptor microaerophilus.</title>
        <authorList>
            <person name="Mukaiyama R."/>
            <person name="Nishiyama T."/>
            <person name="Ueda K."/>
        </authorList>
    </citation>
    <scope>NUCLEOTIDE SEQUENCE</scope>
    <source>
        <strain evidence="8">JCM 16183</strain>
    </source>
</reference>
<keyword evidence="9" id="KW-1185">Reference proteome</keyword>
<comment type="pathway">
    <text evidence="2 6">Cofactor biosynthesis; molybdopterin biosynthesis.</text>
</comment>
<dbReference type="PANTHER" id="PTHR43232">
    <property type="entry name" value="MOLYBDENUM COFACTOR BIOSYNTHESIS PROTEIN B"/>
    <property type="match status" value="1"/>
</dbReference>
<dbReference type="GO" id="GO:0005829">
    <property type="term" value="C:cytosol"/>
    <property type="evidence" value="ECO:0007669"/>
    <property type="project" value="TreeGrafter"/>
</dbReference>
<evidence type="ECO:0000256" key="4">
    <source>
        <dbReference type="ARBA" id="ARBA00015262"/>
    </source>
</evidence>
<dbReference type="PIRSF" id="PIRSF006443">
    <property type="entry name" value="MoaB"/>
    <property type="match status" value="1"/>
</dbReference>
<dbReference type="Pfam" id="PF00994">
    <property type="entry name" value="MoCF_biosynth"/>
    <property type="match status" value="1"/>
</dbReference>
<evidence type="ECO:0000313" key="8">
    <source>
        <dbReference type="EMBL" id="BDG59462.1"/>
    </source>
</evidence>
<dbReference type="PANTHER" id="PTHR43232:SF2">
    <property type="entry name" value="MOLYBDENUM COFACTOR BIOSYNTHESIS PROTEIN B"/>
    <property type="match status" value="1"/>
</dbReference>
<dbReference type="InterPro" id="IPR012245">
    <property type="entry name" value="MoaB"/>
</dbReference>
<evidence type="ECO:0000256" key="3">
    <source>
        <dbReference type="ARBA" id="ARBA00006112"/>
    </source>
</evidence>
<accession>A0AA35CI79</accession>
<dbReference type="Gene3D" id="3.40.980.10">
    <property type="entry name" value="MoaB/Mog-like domain"/>
    <property type="match status" value="1"/>
</dbReference>